<dbReference type="PANTHER" id="PTHR24305:SF237">
    <property type="entry name" value="CYTOCHROME P450 MONOOXYGENASE ATNE-RELATED"/>
    <property type="match status" value="1"/>
</dbReference>
<dbReference type="PRINTS" id="PR00463">
    <property type="entry name" value="EP450I"/>
</dbReference>
<dbReference type="InterPro" id="IPR036396">
    <property type="entry name" value="Cyt_P450_sf"/>
</dbReference>
<dbReference type="InterPro" id="IPR001128">
    <property type="entry name" value="Cyt_P450"/>
</dbReference>
<keyword evidence="11" id="KW-1185">Reference proteome</keyword>
<sequence>VVDLINGITAPNYTFGQMPGLKKLGLTNPLFTGRLRQVIRFVKFGNGLFAERAKAGTNTGRRDFSHYLLTAKDPDTGEGMKSEELAEQSRGFLIAGADTTSVALASCFFYLLHNPTTLSKLTSEVRSLFVKVEDIESGSDFLSCHYLHACVDEAMRLSPPVPTGPREVLAGGIIIDDTHYPEGAVLSVPTYVIQRNERYFAEPKVFKTERWIPDSADDKSGTLEAIAVAKSAYYPFSLGPRKCIGQRLAMLQISVALARTVWLYDMKLAADQPWDAKGQKGKRSQISSKTEPEYPLFDYLIAVKEGPMVQFKPKEM</sequence>
<evidence type="ECO:0000256" key="5">
    <source>
        <dbReference type="ARBA" id="ARBA00023002"/>
    </source>
</evidence>
<dbReference type="Pfam" id="PF00067">
    <property type="entry name" value="p450"/>
    <property type="match status" value="1"/>
</dbReference>
<keyword evidence="4 8" id="KW-0479">Metal-binding</keyword>
<dbReference type="PRINTS" id="PR00385">
    <property type="entry name" value="P450"/>
</dbReference>
<evidence type="ECO:0000256" key="6">
    <source>
        <dbReference type="ARBA" id="ARBA00023004"/>
    </source>
</evidence>
<dbReference type="GO" id="GO:0005506">
    <property type="term" value="F:iron ion binding"/>
    <property type="evidence" value="ECO:0007669"/>
    <property type="project" value="InterPro"/>
</dbReference>
<evidence type="ECO:0000256" key="8">
    <source>
        <dbReference type="PIRSR" id="PIRSR602401-1"/>
    </source>
</evidence>
<dbReference type="PANTHER" id="PTHR24305">
    <property type="entry name" value="CYTOCHROME P450"/>
    <property type="match status" value="1"/>
</dbReference>
<dbReference type="GO" id="GO:0004497">
    <property type="term" value="F:monooxygenase activity"/>
    <property type="evidence" value="ECO:0007669"/>
    <property type="project" value="UniProtKB-KW"/>
</dbReference>
<keyword evidence="5 9" id="KW-0560">Oxidoreductase</keyword>
<dbReference type="Proteomes" id="UP000664203">
    <property type="component" value="Unassembled WGS sequence"/>
</dbReference>
<keyword evidence="6 8" id="KW-0408">Iron</keyword>
<evidence type="ECO:0000313" key="10">
    <source>
        <dbReference type="EMBL" id="CAF9903076.1"/>
    </source>
</evidence>
<dbReference type="OrthoDB" id="1470350at2759"/>
<dbReference type="InterPro" id="IPR002401">
    <property type="entry name" value="Cyt_P450_E_grp-I"/>
</dbReference>
<evidence type="ECO:0000256" key="4">
    <source>
        <dbReference type="ARBA" id="ARBA00022723"/>
    </source>
</evidence>
<accession>A0A8H3EA40</accession>
<evidence type="ECO:0000256" key="3">
    <source>
        <dbReference type="ARBA" id="ARBA00022617"/>
    </source>
</evidence>
<evidence type="ECO:0000313" key="11">
    <source>
        <dbReference type="Proteomes" id="UP000664203"/>
    </source>
</evidence>
<dbReference type="SUPFAM" id="SSF48264">
    <property type="entry name" value="Cytochrome P450"/>
    <property type="match status" value="1"/>
</dbReference>
<gene>
    <name evidence="10" type="ORF">ALECFALPRED_000123</name>
</gene>
<feature type="non-terminal residue" evidence="10">
    <location>
        <position position="1"/>
    </location>
</feature>
<keyword evidence="3 8" id="KW-0349">Heme</keyword>
<comment type="cofactor">
    <cofactor evidence="1 8">
        <name>heme</name>
        <dbReference type="ChEBI" id="CHEBI:30413"/>
    </cofactor>
</comment>
<dbReference type="GO" id="GO:0016705">
    <property type="term" value="F:oxidoreductase activity, acting on paired donors, with incorporation or reduction of molecular oxygen"/>
    <property type="evidence" value="ECO:0007669"/>
    <property type="project" value="InterPro"/>
</dbReference>
<evidence type="ECO:0000256" key="9">
    <source>
        <dbReference type="RuleBase" id="RU000461"/>
    </source>
</evidence>
<reference evidence="10" key="1">
    <citation type="submission" date="2021-03" db="EMBL/GenBank/DDBJ databases">
        <authorList>
            <person name="Tagirdzhanova G."/>
        </authorList>
    </citation>
    <scope>NUCLEOTIDE SEQUENCE</scope>
</reference>
<proteinExistence type="inferred from homology"/>
<dbReference type="InterPro" id="IPR050121">
    <property type="entry name" value="Cytochrome_P450_monoxygenase"/>
</dbReference>
<protein>
    <submittedName>
        <fullName evidence="10">Uncharacterized protein</fullName>
    </submittedName>
</protein>
<dbReference type="InterPro" id="IPR017972">
    <property type="entry name" value="Cyt_P450_CS"/>
</dbReference>
<organism evidence="10 11">
    <name type="scientific">Alectoria fallacina</name>
    <dbReference type="NCBI Taxonomy" id="1903189"/>
    <lineage>
        <taxon>Eukaryota</taxon>
        <taxon>Fungi</taxon>
        <taxon>Dikarya</taxon>
        <taxon>Ascomycota</taxon>
        <taxon>Pezizomycotina</taxon>
        <taxon>Lecanoromycetes</taxon>
        <taxon>OSLEUM clade</taxon>
        <taxon>Lecanoromycetidae</taxon>
        <taxon>Lecanorales</taxon>
        <taxon>Lecanorineae</taxon>
        <taxon>Parmeliaceae</taxon>
        <taxon>Alectoria</taxon>
    </lineage>
</organism>
<name>A0A8H3EA40_9LECA</name>
<dbReference type="GO" id="GO:0020037">
    <property type="term" value="F:heme binding"/>
    <property type="evidence" value="ECO:0007669"/>
    <property type="project" value="InterPro"/>
</dbReference>
<evidence type="ECO:0000256" key="7">
    <source>
        <dbReference type="ARBA" id="ARBA00023033"/>
    </source>
</evidence>
<comment type="caution">
    <text evidence="10">The sequence shown here is derived from an EMBL/GenBank/DDBJ whole genome shotgun (WGS) entry which is preliminary data.</text>
</comment>
<evidence type="ECO:0000256" key="2">
    <source>
        <dbReference type="ARBA" id="ARBA00010617"/>
    </source>
</evidence>
<dbReference type="EMBL" id="CAJPDR010000001">
    <property type="protein sequence ID" value="CAF9903076.1"/>
    <property type="molecule type" value="Genomic_DNA"/>
</dbReference>
<evidence type="ECO:0000256" key="1">
    <source>
        <dbReference type="ARBA" id="ARBA00001971"/>
    </source>
</evidence>
<dbReference type="AlphaFoldDB" id="A0A8H3EA40"/>
<dbReference type="Gene3D" id="1.10.630.10">
    <property type="entry name" value="Cytochrome P450"/>
    <property type="match status" value="1"/>
</dbReference>
<keyword evidence="7 9" id="KW-0503">Monooxygenase</keyword>
<feature type="binding site" description="axial binding residue" evidence="8">
    <location>
        <position position="243"/>
    </location>
    <ligand>
        <name>heme</name>
        <dbReference type="ChEBI" id="CHEBI:30413"/>
    </ligand>
    <ligandPart>
        <name>Fe</name>
        <dbReference type="ChEBI" id="CHEBI:18248"/>
    </ligandPart>
</feature>
<comment type="similarity">
    <text evidence="2 9">Belongs to the cytochrome P450 family.</text>
</comment>
<dbReference type="PROSITE" id="PS00086">
    <property type="entry name" value="CYTOCHROME_P450"/>
    <property type="match status" value="1"/>
</dbReference>